<evidence type="ECO:0000256" key="2">
    <source>
        <dbReference type="ARBA" id="ARBA00022643"/>
    </source>
</evidence>
<evidence type="ECO:0000259" key="5">
    <source>
        <dbReference type="Pfam" id="PF00296"/>
    </source>
</evidence>
<keyword evidence="4" id="KW-0503">Monooxygenase</keyword>
<keyword evidence="7" id="KW-1185">Reference proteome</keyword>
<keyword evidence="1" id="KW-0285">Flavoprotein</keyword>
<keyword evidence="3" id="KW-0560">Oxidoreductase</keyword>
<dbReference type="SUPFAM" id="SSF51679">
    <property type="entry name" value="Bacterial luciferase-like"/>
    <property type="match status" value="1"/>
</dbReference>
<dbReference type="EMBL" id="BOOR01000095">
    <property type="protein sequence ID" value="GII59744.1"/>
    <property type="molecule type" value="Genomic_DNA"/>
</dbReference>
<accession>A0A8J4DF91</accession>
<evidence type="ECO:0000256" key="3">
    <source>
        <dbReference type="ARBA" id="ARBA00023002"/>
    </source>
</evidence>
<dbReference type="Pfam" id="PF00296">
    <property type="entry name" value="Bac_luciferase"/>
    <property type="match status" value="1"/>
</dbReference>
<gene>
    <name evidence="6" type="primary">ssuD_5</name>
    <name evidence="6" type="ORF">Pth03_81330</name>
</gene>
<proteinExistence type="predicted"/>
<dbReference type="GO" id="GO:0046306">
    <property type="term" value="P:alkanesulfonate catabolic process"/>
    <property type="evidence" value="ECO:0007669"/>
    <property type="project" value="TreeGrafter"/>
</dbReference>
<keyword evidence="2" id="KW-0288">FMN</keyword>
<dbReference type="PANTHER" id="PTHR42847:SF4">
    <property type="entry name" value="ALKANESULFONATE MONOOXYGENASE-RELATED"/>
    <property type="match status" value="1"/>
</dbReference>
<evidence type="ECO:0000256" key="4">
    <source>
        <dbReference type="ARBA" id="ARBA00023033"/>
    </source>
</evidence>
<dbReference type="RefSeq" id="WP_203949780.1">
    <property type="nucleotide sequence ID" value="NZ_BOOR01000095.1"/>
</dbReference>
<dbReference type="PANTHER" id="PTHR42847">
    <property type="entry name" value="ALKANESULFONATE MONOOXYGENASE"/>
    <property type="match status" value="1"/>
</dbReference>
<dbReference type="InterPro" id="IPR036661">
    <property type="entry name" value="Luciferase-like_sf"/>
</dbReference>
<dbReference type="Proteomes" id="UP000605992">
    <property type="component" value="Unassembled WGS sequence"/>
</dbReference>
<evidence type="ECO:0000313" key="6">
    <source>
        <dbReference type="EMBL" id="GII59744.1"/>
    </source>
</evidence>
<evidence type="ECO:0000256" key="1">
    <source>
        <dbReference type="ARBA" id="ARBA00022630"/>
    </source>
</evidence>
<protein>
    <submittedName>
        <fullName evidence="6">LLM class F420-dependent oxidoreductase</fullName>
    </submittedName>
</protein>
<dbReference type="InterPro" id="IPR019921">
    <property type="entry name" value="Lucif-like_OxRdtase_Rv2161c"/>
</dbReference>
<comment type="caution">
    <text evidence="6">The sequence shown here is derived from an EMBL/GenBank/DDBJ whole genome shotgun (WGS) entry which is preliminary data.</text>
</comment>
<feature type="domain" description="Luciferase-like" evidence="5">
    <location>
        <begin position="13"/>
        <end position="235"/>
    </location>
</feature>
<dbReference type="NCBIfam" id="TIGR03619">
    <property type="entry name" value="F420_Rv2161c"/>
    <property type="match status" value="1"/>
</dbReference>
<dbReference type="GO" id="GO:0008726">
    <property type="term" value="F:alkanesulfonate monooxygenase activity"/>
    <property type="evidence" value="ECO:0007669"/>
    <property type="project" value="TreeGrafter"/>
</dbReference>
<name>A0A8J4DF91_9ACTN</name>
<organism evidence="6 7">
    <name type="scientific">Planotetraspora thailandica</name>
    <dbReference type="NCBI Taxonomy" id="487172"/>
    <lineage>
        <taxon>Bacteria</taxon>
        <taxon>Bacillati</taxon>
        <taxon>Actinomycetota</taxon>
        <taxon>Actinomycetes</taxon>
        <taxon>Streptosporangiales</taxon>
        <taxon>Streptosporangiaceae</taxon>
        <taxon>Planotetraspora</taxon>
    </lineage>
</organism>
<dbReference type="AlphaFoldDB" id="A0A8J4DF91"/>
<dbReference type="InterPro" id="IPR011251">
    <property type="entry name" value="Luciferase-like_dom"/>
</dbReference>
<dbReference type="InterPro" id="IPR050172">
    <property type="entry name" value="SsuD_RutA_monooxygenase"/>
</dbReference>
<dbReference type="Gene3D" id="3.20.20.30">
    <property type="entry name" value="Luciferase-like domain"/>
    <property type="match status" value="1"/>
</dbReference>
<evidence type="ECO:0000313" key="7">
    <source>
        <dbReference type="Proteomes" id="UP000605992"/>
    </source>
</evidence>
<reference evidence="6" key="1">
    <citation type="submission" date="2021-01" db="EMBL/GenBank/DDBJ databases">
        <title>Whole genome shotgun sequence of Planotetraspora thailandica NBRC 104271.</title>
        <authorList>
            <person name="Komaki H."/>
            <person name="Tamura T."/>
        </authorList>
    </citation>
    <scope>NUCLEOTIDE SEQUENCE</scope>
    <source>
        <strain evidence="6">NBRC 104271</strain>
    </source>
</reference>
<sequence>MKFAISYNFAYYGVDPEKITGYARHAEDCGFEALYVPEHIVLYPGAKAGSFEIPPATPYADPLDCLAFVAAATRRITLGTGVLLLPYHHPVILAKRLATIDVLSKGRMRLLTVGVGTLLGEAQAVGVDFSSRGRRADEAIDVMRLLWAGGEDGVSFAGEFFAFDDICQFPKPYGVTGLPIHVGGSSRAAARRAGRRGDGYFPGGALHPDERAAQMDVARSAAVEAGRDPEALEYTRWGSIDMTSEQVESFAAQGVTRLVVSPTTADPAQQHDQMSAFAERFSLLDGPRG</sequence>